<proteinExistence type="predicted"/>
<dbReference type="NCBIfam" id="TIGR00254">
    <property type="entry name" value="GGDEF"/>
    <property type="match status" value="1"/>
</dbReference>
<evidence type="ECO:0000259" key="4">
    <source>
        <dbReference type="PROSITE" id="PS50887"/>
    </source>
</evidence>
<keyword evidence="6" id="KW-1185">Reference proteome</keyword>
<keyword evidence="3" id="KW-0812">Transmembrane</keyword>
<dbReference type="Gene3D" id="3.30.70.270">
    <property type="match status" value="1"/>
</dbReference>
<dbReference type="InterPro" id="IPR000160">
    <property type="entry name" value="GGDEF_dom"/>
</dbReference>
<dbReference type="AlphaFoldDB" id="A0A6S6M555"/>
<dbReference type="RefSeq" id="WP_185244708.1">
    <property type="nucleotide sequence ID" value="NZ_AP023213.1"/>
</dbReference>
<dbReference type="InterPro" id="IPR050469">
    <property type="entry name" value="Diguanylate_Cyclase"/>
</dbReference>
<dbReference type="KEGG" id="gbn:GEOBRER4_12650"/>
<dbReference type="Pfam" id="PF00990">
    <property type="entry name" value="GGDEF"/>
    <property type="match status" value="1"/>
</dbReference>
<dbReference type="PANTHER" id="PTHR45138">
    <property type="entry name" value="REGULATORY COMPONENTS OF SENSORY TRANSDUCTION SYSTEM"/>
    <property type="match status" value="1"/>
</dbReference>
<dbReference type="Proteomes" id="UP000515472">
    <property type="component" value="Chromosome"/>
</dbReference>
<dbReference type="FunFam" id="3.30.70.270:FF:000001">
    <property type="entry name" value="Diguanylate cyclase domain protein"/>
    <property type="match status" value="1"/>
</dbReference>
<reference evidence="5 6" key="1">
    <citation type="submission" date="2020-06" db="EMBL/GenBank/DDBJ databases">
        <title>Interaction of electrochemicaly active bacteria, Geobacter bremensis R4 on different carbon anode.</title>
        <authorList>
            <person name="Meng L."/>
            <person name="Yoshida N."/>
        </authorList>
    </citation>
    <scope>NUCLEOTIDE SEQUENCE [LARGE SCALE GENOMIC DNA]</scope>
    <source>
        <strain evidence="5 6">R4</strain>
    </source>
</reference>
<dbReference type="InterPro" id="IPR029787">
    <property type="entry name" value="Nucleotide_cyclase"/>
</dbReference>
<evidence type="ECO:0000256" key="1">
    <source>
        <dbReference type="ARBA" id="ARBA00012528"/>
    </source>
</evidence>
<name>A0A6S6M555_9BACT</name>
<dbReference type="InterPro" id="IPR043128">
    <property type="entry name" value="Rev_trsase/Diguanyl_cyclase"/>
</dbReference>
<evidence type="ECO:0000256" key="2">
    <source>
        <dbReference type="ARBA" id="ARBA00034247"/>
    </source>
</evidence>
<gene>
    <name evidence="5" type="ORF">GEOBRER4_n1315</name>
</gene>
<dbReference type="PANTHER" id="PTHR45138:SF9">
    <property type="entry name" value="DIGUANYLATE CYCLASE DGCM-RELATED"/>
    <property type="match status" value="1"/>
</dbReference>
<protein>
    <recommendedName>
        <fullName evidence="1">diguanylate cyclase</fullName>
        <ecNumber evidence="1">2.7.7.65</ecNumber>
    </recommendedName>
</protein>
<dbReference type="InterPro" id="IPR021796">
    <property type="entry name" value="Tll0287-like_dom"/>
</dbReference>
<dbReference type="SMART" id="SM00267">
    <property type="entry name" value="GGDEF"/>
    <property type="match status" value="1"/>
</dbReference>
<dbReference type="GO" id="GO:0052621">
    <property type="term" value="F:diguanylate cyclase activity"/>
    <property type="evidence" value="ECO:0007669"/>
    <property type="project" value="UniProtKB-EC"/>
</dbReference>
<dbReference type="EC" id="2.7.7.65" evidence="1"/>
<keyword evidence="3" id="KW-1133">Transmembrane helix</keyword>
<keyword evidence="3" id="KW-0472">Membrane</keyword>
<organism evidence="5 6">
    <name type="scientific">Citrifermentans bremense</name>
    <dbReference type="NCBI Taxonomy" id="60035"/>
    <lineage>
        <taxon>Bacteria</taxon>
        <taxon>Pseudomonadati</taxon>
        <taxon>Thermodesulfobacteriota</taxon>
        <taxon>Desulfuromonadia</taxon>
        <taxon>Geobacterales</taxon>
        <taxon>Geobacteraceae</taxon>
        <taxon>Citrifermentans</taxon>
    </lineage>
</organism>
<dbReference type="Gene3D" id="3.30.450.290">
    <property type="match status" value="1"/>
</dbReference>
<evidence type="ECO:0000313" key="5">
    <source>
        <dbReference type="EMBL" id="BCG46515.1"/>
    </source>
</evidence>
<feature type="transmembrane region" description="Helical" evidence="3">
    <location>
        <begin position="16"/>
        <end position="36"/>
    </location>
</feature>
<dbReference type="EMBL" id="AP023213">
    <property type="protein sequence ID" value="BCG46515.1"/>
    <property type="molecule type" value="Genomic_DNA"/>
</dbReference>
<dbReference type="SUPFAM" id="SSF55073">
    <property type="entry name" value="Nucleotide cyclase"/>
    <property type="match status" value="1"/>
</dbReference>
<feature type="transmembrane region" description="Helical" evidence="3">
    <location>
        <begin position="220"/>
        <end position="242"/>
    </location>
</feature>
<sequence length="432" mass="47645">MNKFIQKFVPHHPGTYSIMLALCWTAVMALSLVASLSSLRREITTIAGNIAGAYIDKDVLYRNWNALHGGIYVPVNQGLAPNAFYPPSMPDRDVMTPSGRHLTFVNPSYMMRQIYDLSRKDDGITAHITSLKPLNPKNAPSPWEAEGLRAFERGGSEARSVVAEEGTRYMRLMRPLVTEESCLACHAQQGYKLGDIRGGISIRMPMGLLEAGLGKQLKHLALAHAAVWLLGLAGLFAGSLGLRRRTAERDLALQELRRANALLESQATTDPVTGLLNRRRFSELLESAIQESKRYGLPLAVIFFDVDRFKSINDTHGHDAGDSVLKELAVIVSGMIRKTDILARYGGEEFVLVVHNNDGRTARMLAEKIRSRVSRHSFLHVGQVTASFGVARLEPNDTAESLVKRADHAMYSAKHAGRNRVETCCDCNSVAA</sequence>
<evidence type="ECO:0000313" key="6">
    <source>
        <dbReference type="Proteomes" id="UP000515472"/>
    </source>
</evidence>
<dbReference type="Pfam" id="PF11845">
    <property type="entry name" value="Tll0287-like"/>
    <property type="match status" value="1"/>
</dbReference>
<dbReference type="CDD" id="cd01949">
    <property type="entry name" value="GGDEF"/>
    <property type="match status" value="1"/>
</dbReference>
<dbReference type="PROSITE" id="PS50887">
    <property type="entry name" value="GGDEF"/>
    <property type="match status" value="1"/>
</dbReference>
<accession>A0A6S6M555</accession>
<feature type="domain" description="GGDEF" evidence="4">
    <location>
        <begin position="297"/>
        <end position="426"/>
    </location>
</feature>
<evidence type="ECO:0000256" key="3">
    <source>
        <dbReference type="SAM" id="Phobius"/>
    </source>
</evidence>
<comment type="catalytic activity">
    <reaction evidence="2">
        <text>2 GTP = 3',3'-c-di-GMP + 2 diphosphate</text>
        <dbReference type="Rhea" id="RHEA:24898"/>
        <dbReference type="ChEBI" id="CHEBI:33019"/>
        <dbReference type="ChEBI" id="CHEBI:37565"/>
        <dbReference type="ChEBI" id="CHEBI:58805"/>
        <dbReference type="EC" id="2.7.7.65"/>
    </reaction>
</comment>